<dbReference type="Gene3D" id="2.60.40.10">
    <property type="entry name" value="Immunoglobulins"/>
    <property type="match status" value="1"/>
</dbReference>
<feature type="transmembrane region" description="Helical" evidence="2">
    <location>
        <begin position="3248"/>
        <end position="3267"/>
    </location>
</feature>
<feature type="region of interest" description="Disordered" evidence="1">
    <location>
        <begin position="2524"/>
        <end position="2561"/>
    </location>
</feature>
<feature type="transmembrane region" description="Helical" evidence="2">
    <location>
        <begin position="2721"/>
        <end position="2744"/>
    </location>
</feature>
<feature type="transmembrane region" description="Helical" evidence="2">
    <location>
        <begin position="2845"/>
        <end position="2865"/>
    </location>
</feature>
<dbReference type="InterPro" id="IPR002909">
    <property type="entry name" value="IPT_dom"/>
</dbReference>
<keyword evidence="2" id="KW-0472">Membrane</keyword>
<evidence type="ECO:0000256" key="2">
    <source>
        <dbReference type="SAM" id="Phobius"/>
    </source>
</evidence>
<sequence>MPGLASRRGARAQGALTLWLVAALHLAGPAAADDPIQTKLTVAAYRQRIWDLEDKADSTYDKLKDEDKVWDSDSSSVDDTACKWKWLGTAFEFKQAMAVHQVVIDKKGSKQSDYLKSRGMQVRVGNSAGINDDIFGETGYQACNRGEFNSGSPWDVRENQLSRTGKYVSVVVQAKGCRCKRRRRGLQQVGNEDGIPAVVYSDNATAEEERPVHGRRLGACDVMSCGKIYIDNANAYQYSCAPGTYPNNVHSFDNGNCKPCENGFWCPGGVLGQAFNTYKKACPPGTIGTGARKRSEADGCDSCPAGTLLAGSACVACSSGSYCPKDASSEVPCQQGFYCATPATQQACADHKYCPARSTSQQPCTGGYVCVNGERSPCPSGSYCAAGDGFETTCPTGSYCPTQSAEPIACASGQSCPPGSSQAAPCPTGYYCPNGIAIACPLGTFGAGSGSSYVSQCSPCPAGTFGSAAGKPTAAAACSDCAEGSWSRAGSTSCFPQLVSVAADDTDGVVTGFSAADTVTLVFGTPVADPTAVAVGAQAVARPPVKSSSSSAHGQGIYAAIVFWSRSAADPNIVHCSSPDPSAIASVAALAGVPANAVVSPTALLGNGATELDAEWTTPTTLRVSVRVPDSVDRDLIDVDASLLQAFPAPGRIGAAASPSNTNDQAGANSLVVTGGWGVAGPPALKRAVVRDTGRAEGLGPGDSIELQFNQMLGSKSLAAVARALGASSVARAIVELWPRGASSPLSGWEGEAVWAVRESASQDARLVSAGDEPAQNASAILVTITSAPDAATLSPAETATLMGGRISVRVLREADLRGTPPMHVLPPANNSVVATGSWGEPPATPVFRSHSGSSAIVSWREPHRPEGTLSISAWVSLGLKGFVVMWCDAGEVSNEPTSLGDDMVAHARLLFPWGLANASDADSLAQQGVCSAAFVSLPPTDIELLAGMSLPLLATSKTDTRPSRWLLVGVAAVFNNVVGTFAPAVDATPTELARAALGGGTRAQNQPLLNSVECVAVDWTDTSSAGAPIGCVPSSAALTPALRRACRCRVQAQDNGENPVLLRRVGGSAFSKTVAMAVDGVFTTSELGTAGGEFFSVIGDGFPISGFPSPLSADHERLMSPTVVAALADLASRAASPLEPLWNAPPGEARSAVVLARQPDTPGPAVPYLTLSYGGGTGGKSYVADVDECTITTEGHVLRCLSLPGVGRGHSVNVTVNGERMPGPPRSASYVGHELVTSYGAVARSTMDYAAPYIQSFVYDTDAGLPTVGGTTVRLTGRHFGPAGASHVDSVRFTPSRHNAFEFIAANCTVVTAHVVMECVTPANAGDQAYWNATVAGQESLLPSTSATVPEIDSLQLLTRDMLASGSGDNAALRRAAMRILGSASAAAGNSSAAPDAGSNSSSSSGGGAPANATGTGNTTESPTDSDPLLAAFDAAVGTGAASLDELPTSGGSLVLIRGHDFGPDMSFIARVWAVRPDGVLKQLFSQDVDAARRGTLPAAPSGCEMVVPHTLLLCRTLPGAGSGYYWRVQVLDQSSDAANKPTAYASIVIEGMTPSELPSQGGTLVVAARNLPPENDDLVLRLGFNGGNISRITRSITSPLAEFEFVAPPVVLERLTGPRNSTCSPDALNESPPPVLVPLTLTVANVVASAVVPIALPSITAFDADSIRRRPSALDVDTPPESAGGSEAILLEVYGSSFGGSSGELCLFLDEELCVPLSPSQIALHLSLPGGFDPHTQFFCWTSKRRGAPALIDIASRSALDSLDYDFDTIKTPPTPTSIVASNETSGNAIGTFRGLHAQGGELLGLVGVSLAAVTRVELVLLSPPSPPSQPVSQRKQLFSAPCVILRRRDVVEAGGEDPCPWLAGDEEDLPTLCAADTQIYCRSTAGVGASLFVRAVSASASAQVEGWSATALASYLAPELLGVFPSKVGTTGGDDVEVHGRHFGSPLVGTMASGSTPGLTPPSVTVGGRACTVTFRNDTLIRCAAPPGLRSSETVAVVVQGQAGEVPSGTLPLKVGYYPPVIARVRGFELEGGLPAAEETPEVIPGRLELSSRGGWLQVTGSDFGASPTVRLEPEAGGAGLDCTPDDSVRPSASVGDNETWCRLPEGDGTSYRVVLSTAAASDGGRDATAPMRFGFRRPSVVAVYFDNLDATSTRASSSTAGRDVSQSSLGRAATAGNFVVHVVGDSFSASARVVIGGLACSVIAGIVQPAAPVGLGAVVEVGDAVRGASYDPVDLDTSALRDASASASVSARPPVTVTSPAFSERRWVTHELVSCLAPAGTGITTLQVFSSSQQSSLPVEFRYDAPVVMGLQPAFVQADTLTPGDVKIPDVVLEGLNLGSLASELTTGARLINVTAIPLLAAPRAPDSIVAGRRRSLAASASGYTVGPAVELCARSLMQSPHRELLCTPRASLTVGVLLVSLGVGGQVAEQRAVLSLCPAGFFGGPGEACKACPQGAFCAGGFAEPQSLPGFYKRAPSSFLACNPRIACRGAQASGVPDAAFDTTKLGLGRWQPGFGLPEDSAASDGTAGAAARALQDTAADPAAPDGDVVSDEEKRLGSWDEAAGANQLPIEAVFPKNGSVANLLLSYRAQASAASASQCIGGYRGVRCAACADRFYRLEGRCEPCPELAWLMIPGFILGLLALLGVASFLQKKNVQLAGLSVGVDMMQILSVFAALDLSWPVEIRTVWTTVSMTTFSIQILAPECSVKLEYADKFFAVAAIPPVLAGGCVLIVLAELARRFWKRWRPKPTATTRPKPWCQRHCAACTACASNAGCATCAGCPAWMPCGRPARSAKRPGAKRTSMIDSRLIGSIASTSGLGALASAQEDAFERSRPASGVAGSAVDAGLGLALTLLYFAYLTATRNALQPLDCTDVEAAAGTGRQRVMQLEPSVVCDVNSDKTYARVLPWAVITSLVYGMGIPALFAIMLFSSRSSIIADQKLLAVGEGHSRATNPHFATRKRLGRLYADYKPEVFWWRLVLTARKALVATVSILFTGTPVFAASATALILFVSFLLHSRYQPFLHAPPVSNKFLALADELDPDKDAAGDSKKQDGKAGGSAARKGRKKRCRCRAALPAGLSSCLRNTSPIFAVCLAAAESDMVSRRVNTRPAISLEPPTPRKDPAKARNGIAARLVRSVSQGASALRSSASPRSRAGTALPRAATPAAGKSGATPAGTISSASQAEAAGPALQPSARMLAFAAAATAAIEAKAREEAREAARLAKESSLSFVFDYNTLEGSFLITGVLVLMGGLAFSSNAIEPGTPAYFAVVAAIVLLVVGALGSFVWILGFELYRSLRFADVLTKARLYQDSFLAKQSRAAKASSSLAAFQGGPTPASRAVSRFKSLVAQKRAARLLAGEAPKPAAAVPPRQLEGALAKKLAAVGSRPRTRSGKSGAGLLRDRSTGSMRPVRVSRDGIGNPMHFAAASTPRLQADSKALSPQVSNSWED</sequence>
<evidence type="ECO:0000313" key="5">
    <source>
        <dbReference type="EMBL" id="KAA0162464.1"/>
    </source>
</evidence>
<dbReference type="EMBL" id="VLTM01000027">
    <property type="protein sequence ID" value="KAA0162464.1"/>
    <property type="molecule type" value="Genomic_DNA"/>
</dbReference>
<gene>
    <name evidence="5" type="ORF">FNF31_03263</name>
</gene>
<feature type="region of interest" description="Disordered" evidence="1">
    <location>
        <begin position="3149"/>
        <end position="3186"/>
    </location>
</feature>
<dbReference type="SUPFAM" id="SSF81296">
    <property type="entry name" value="E set domains"/>
    <property type="match status" value="1"/>
</dbReference>
<feature type="region of interest" description="Disordered" evidence="1">
    <location>
        <begin position="3050"/>
        <end position="3070"/>
    </location>
</feature>
<comment type="caution">
    <text evidence="5">The sequence shown here is derived from an EMBL/GenBank/DDBJ whole genome shotgun (WGS) entry which is preliminary data.</text>
</comment>
<protein>
    <recommendedName>
        <fullName evidence="4">IPT/TIG domain-containing protein</fullName>
    </recommendedName>
</protein>
<organism evidence="5 6">
    <name type="scientific">Cafeteria roenbergensis</name>
    <name type="common">Marine flagellate</name>
    <dbReference type="NCBI Taxonomy" id="33653"/>
    <lineage>
        <taxon>Eukaryota</taxon>
        <taxon>Sar</taxon>
        <taxon>Stramenopiles</taxon>
        <taxon>Bigyra</taxon>
        <taxon>Opalozoa</taxon>
        <taxon>Bicosoecida</taxon>
        <taxon>Cafeteriaceae</taxon>
        <taxon>Cafeteria</taxon>
    </lineage>
</organism>
<feature type="transmembrane region" description="Helical" evidence="2">
    <location>
        <begin position="2634"/>
        <end position="2656"/>
    </location>
</feature>
<feature type="compositionally biased region" description="Basic and acidic residues" evidence="1">
    <location>
        <begin position="3050"/>
        <end position="3061"/>
    </location>
</feature>
<feature type="compositionally biased region" description="Low complexity" evidence="1">
    <location>
        <begin position="2525"/>
        <end position="2553"/>
    </location>
</feature>
<dbReference type="Proteomes" id="UP000325113">
    <property type="component" value="Unassembled WGS sequence"/>
</dbReference>
<keyword evidence="2" id="KW-1133">Transmembrane helix</keyword>
<feature type="domain" description="IPT/TIG" evidence="4">
    <location>
        <begin position="1920"/>
        <end position="2013"/>
    </location>
</feature>
<dbReference type="SMART" id="SM01411">
    <property type="entry name" value="Ephrin_rec_like"/>
    <property type="match status" value="5"/>
</dbReference>
<dbReference type="Pfam" id="PF01833">
    <property type="entry name" value="TIG"/>
    <property type="match status" value="1"/>
</dbReference>
<feature type="region of interest" description="Disordered" evidence="1">
    <location>
        <begin position="1390"/>
        <end position="1429"/>
    </location>
</feature>
<dbReference type="CDD" id="cd00603">
    <property type="entry name" value="IPT_PCSR"/>
    <property type="match status" value="1"/>
</dbReference>
<dbReference type="PANTHER" id="PTHR46967">
    <property type="entry name" value="INSULIN-LIKE GROWTH FACTOR BINDING PROTEIN,N-TERMINAL"/>
    <property type="match status" value="1"/>
</dbReference>
<feature type="compositionally biased region" description="Low complexity" evidence="1">
    <location>
        <begin position="1390"/>
        <end position="1421"/>
    </location>
</feature>
<feature type="signal peptide" evidence="3">
    <location>
        <begin position="1"/>
        <end position="32"/>
    </location>
</feature>
<feature type="chain" id="PRO_5022796213" description="IPT/TIG domain-containing protein" evidence="3">
    <location>
        <begin position="33"/>
        <end position="3456"/>
    </location>
</feature>
<dbReference type="InterPro" id="IPR013783">
    <property type="entry name" value="Ig-like_fold"/>
</dbReference>
<reference evidence="5 6" key="1">
    <citation type="submission" date="2019-07" db="EMBL/GenBank/DDBJ databases">
        <title>Genomes of Cafeteria roenbergensis.</title>
        <authorList>
            <person name="Fischer M.G."/>
            <person name="Hackl T."/>
            <person name="Roman M."/>
        </authorList>
    </citation>
    <scope>NUCLEOTIDE SEQUENCE [LARGE SCALE GENOMIC DNA]</scope>
    <source>
        <strain evidence="5 6">Cflag</strain>
    </source>
</reference>
<proteinExistence type="predicted"/>
<feature type="transmembrane region" description="Helical" evidence="2">
    <location>
        <begin position="2912"/>
        <end position="2936"/>
    </location>
</feature>
<feature type="compositionally biased region" description="Polar residues" evidence="1">
    <location>
        <begin position="3446"/>
        <end position="3456"/>
    </location>
</feature>
<dbReference type="InterPro" id="IPR014756">
    <property type="entry name" value="Ig_E-set"/>
</dbReference>
<feature type="transmembrane region" description="Helical" evidence="2">
    <location>
        <begin position="2663"/>
        <end position="2682"/>
    </location>
</feature>
<feature type="region of interest" description="Disordered" evidence="1">
    <location>
        <begin position="2080"/>
        <end position="2105"/>
    </location>
</feature>
<name>A0A5A8DCZ1_CAFRO</name>
<evidence type="ECO:0000313" key="6">
    <source>
        <dbReference type="Proteomes" id="UP000325113"/>
    </source>
</evidence>
<feature type="compositionally biased region" description="Low complexity" evidence="1">
    <location>
        <begin position="3149"/>
        <end position="3165"/>
    </location>
</feature>
<keyword evidence="2" id="KW-0812">Transmembrane</keyword>
<accession>A0A5A8DCZ1</accession>
<feature type="transmembrane region" description="Helical" evidence="2">
    <location>
        <begin position="3006"/>
        <end position="3023"/>
    </location>
</feature>
<evidence type="ECO:0000256" key="1">
    <source>
        <dbReference type="SAM" id="MobiDB-lite"/>
    </source>
</evidence>
<keyword evidence="3" id="KW-0732">Signal</keyword>
<dbReference type="PANTHER" id="PTHR46967:SF2">
    <property type="entry name" value="SUSHI, VON WILLEBRAND FACTOR TYPE A, EGF AND PENTRAXIN DOMAIN-CONTAINING PROTEIN 1-LIKE"/>
    <property type="match status" value="1"/>
</dbReference>
<feature type="transmembrane region" description="Helical" evidence="2">
    <location>
        <begin position="3273"/>
        <end position="3296"/>
    </location>
</feature>
<feature type="region of interest" description="Disordered" evidence="1">
    <location>
        <begin position="3388"/>
        <end position="3456"/>
    </location>
</feature>
<dbReference type="SMART" id="SM00429">
    <property type="entry name" value="IPT"/>
    <property type="match status" value="1"/>
</dbReference>
<evidence type="ECO:0000259" key="4">
    <source>
        <dbReference type="SMART" id="SM00429"/>
    </source>
</evidence>
<evidence type="ECO:0000256" key="3">
    <source>
        <dbReference type="SAM" id="SignalP"/>
    </source>
</evidence>